<evidence type="ECO:0000313" key="2">
    <source>
        <dbReference type="Proteomes" id="UP000094009"/>
    </source>
</evidence>
<accession>A0A853L072</accession>
<dbReference type="AlphaFoldDB" id="A0A853L072"/>
<reference evidence="1 2" key="1">
    <citation type="submission" date="2014-07" db="EMBL/GenBank/DDBJ databases">
        <title>Draft genome sequence of Thalassospira tepidiphila 1-1B.</title>
        <authorList>
            <person name="Lai Q."/>
            <person name="Shao Z."/>
        </authorList>
    </citation>
    <scope>NUCLEOTIDE SEQUENCE [LARGE SCALE GENOMIC DNA]</scope>
    <source>
        <strain evidence="1 2">MCCC 1A03514</strain>
    </source>
</reference>
<dbReference type="EMBL" id="JPVZ01000003">
    <property type="protein sequence ID" value="OAZ10249.1"/>
    <property type="molecule type" value="Genomic_DNA"/>
</dbReference>
<evidence type="ECO:0000313" key="1">
    <source>
        <dbReference type="EMBL" id="OAZ10249.1"/>
    </source>
</evidence>
<gene>
    <name evidence="1" type="ORF">TH4_08350</name>
</gene>
<protein>
    <submittedName>
        <fullName evidence="1">Uncharacterized protein</fullName>
    </submittedName>
</protein>
<sequence length="117" mass="13182">MKPDLDEVWASRILDIKQIRQPENLYDALNNLVMLFVATTSEDDVKLFKYKVAESGRDIRVIEIPVDANISCDWTWENLDQSIEDGYRATNDVLSAYRNTTGDVTVAKLLAASNDAA</sequence>
<proteinExistence type="predicted"/>
<dbReference type="RefSeq" id="WP_064780617.1">
    <property type="nucleotide sequence ID" value="NZ_JPVZ01000003.1"/>
</dbReference>
<organism evidence="1 2">
    <name type="scientific">Thalassospira tepidiphila MCCC 1A03514</name>
    <dbReference type="NCBI Taxonomy" id="1177930"/>
    <lineage>
        <taxon>Bacteria</taxon>
        <taxon>Pseudomonadati</taxon>
        <taxon>Pseudomonadota</taxon>
        <taxon>Alphaproteobacteria</taxon>
        <taxon>Rhodospirillales</taxon>
        <taxon>Thalassospiraceae</taxon>
        <taxon>Thalassospira</taxon>
    </lineage>
</organism>
<name>A0A853L072_9PROT</name>
<dbReference type="Proteomes" id="UP000094009">
    <property type="component" value="Unassembled WGS sequence"/>
</dbReference>
<comment type="caution">
    <text evidence="1">The sequence shown here is derived from an EMBL/GenBank/DDBJ whole genome shotgun (WGS) entry which is preliminary data.</text>
</comment>